<reference evidence="1 2" key="1">
    <citation type="submission" date="2018-10" db="EMBL/GenBank/DDBJ databases">
        <title>Phylogenomics of Brevibacillus.</title>
        <authorList>
            <person name="Dunlap C."/>
        </authorList>
    </citation>
    <scope>NUCLEOTIDE SEQUENCE [LARGE SCALE GENOMIC DNA]</scope>
    <source>
        <strain evidence="1 2">JCM 15716</strain>
    </source>
</reference>
<dbReference type="Proteomes" id="UP000271031">
    <property type="component" value="Unassembled WGS sequence"/>
</dbReference>
<dbReference type="EMBL" id="RHHQ01000007">
    <property type="protein sequence ID" value="RNB90671.1"/>
    <property type="molecule type" value="Genomic_DNA"/>
</dbReference>
<gene>
    <name evidence="1" type="ORF">EDM56_09265</name>
</gene>
<dbReference type="AlphaFoldDB" id="A0A3M8DTI4"/>
<keyword evidence="2" id="KW-1185">Reference proteome</keyword>
<organism evidence="1 2">
    <name type="scientific">Brevibacillus fluminis</name>
    <dbReference type="NCBI Taxonomy" id="511487"/>
    <lineage>
        <taxon>Bacteria</taxon>
        <taxon>Bacillati</taxon>
        <taxon>Bacillota</taxon>
        <taxon>Bacilli</taxon>
        <taxon>Bacillales</taxon>
        <taxon>Paenibacillaceae</taxon>
        <taxon>Brevibacillus</taxon>
    </lineage>
</organism>
<evidence type="ECO:0000313" key="1">
    <source>
        <dbReference type="EMBL" id="RNB90671.1"/>
    </source>
</evidence>
<comment type="caution">
    <text evidence="1">The sequence shown here is derived from an EMBL/GenBank/DDBJ whole genome shotgun (WGS) entry which is preliminary data.</text>
</comment>
<proteinExistence type="predicted"/>
<accession>A0A3M8DTI4</accession>
<evidence type="ECO:0000313" key="2">
    <source>
        <dbReference type="Proteomes" id="UP000271031"/>
    </source>
</evidence>
<protein>
    <submittedName>
        <fullName evidence="1">Uncharacterized protein</fullName>
    </submittedName>
</protein>
<sequence length="72" mass="7999">MAGRKYRTFFASADEKKVQGITAKNKPRGIGTKITMRNVFGFCVAEGEMIRKKGGIEVATTNWQPGEGRVFM</sequence>
<name>A0A3M8DTI4_9BACL</name>